<name>A0AAD7JBN3_9AGAR</name>
<accession>A0AAD7JBN3</accession>
<dbReference type="AlphaFoldDB" id="A0AAD7JBN3"/>
<feature type="region of interest" description="Disordered" evidence="1">
    <location>
        <begin position="185"/>
        <end position="210"/>
    </location>
</feature>
<keyword evidence="2" id="KW-1133">Transmembrane helix</keyword>
<dbReference type="Proteomes" id="UP001215598">
    <property type="component" value="Unassembled WGS sequence"/>
</dbReference>
<gene>
    <name evidence="3" type="ORF">B0H16DRAFT_1456138</name>
</gene>
<feature type="transmembrane region" description="Helical" evidence="2">
    <location>
        <begin position="142"/>
        <end position="162"/>
    </location>
</feature>
<evidence type="ECO:0000313" key="4">
    <source>
        <dbReference type="Proteomes" id="UP001215598"/>
    </source>
</evidence>
<comment type="caution">
    <text evidence="3">The sequence shown here is derived from an EMBL/GenBank/DDBJ whole genome shotgun (WGS) entry which is preliminary data.</text>
</comment>
<evidence type="ECO:0000313" key="3">
    <source>
        <dbReference type="EMBL" id="KAJ7761391.1"/>
    </source>
</evidence>
<feature type="compositionally biased region" description="Basic residues" evidence="1">
    <location>
        <begin position="1"/>
        <end position="21"/>
    </location>
</feature>
<feature type="region of interest" description="Disordered" evidence="1">
    <location>
        <begin position="1"/>
        <end position="93"/>
    </location>
</feature>
<keyword evidence="2" id="KW-0472">Membrane</keyword>
<protein>
    <submittedName>
        <fullName evidence="3">Uncharacterized protein</fullName>
    </submittedName>
</protein>
<organism evidence="3 4">
    <name type="scientific">Mycena metata</name>
    <dbReference type="NCBI Taxonomy" id="1033252"/>
    <lineage>
        <taxon>Eukaryota</taxon>
        <taxon>Fungi</taxon>
        <taxon>Dikarya</taxon>
        <taxon>Basidiomycota</taxon>
        <taxon>Agaricomycotina</taxon>
        <taxon>Agaricomycetes</taxon>
        <taxon>Agaricomycetidae</taxon>
        <taxon>Agaricales</taxon>
        <taxon>Marasmiineae</taxon>
        <taxon>Mycenaceae</taxon>
        <taxon>Mycena</taxon>
    </lineage>
</organism>
<keyword evidence="2" id="KW-0812">Transmembrane</keyword>
<reference evidence="3" key="1">
    <citation type="submission" date="2023-03" db="EMBL/GenBank/DDBJ databases">
        <title>Massive genome expansion in bonnet fungi (Mycena s.s.) driven by repeated elements and novel gene families across ecological guilds.</title>
        <authorList>
            <consortium name="Lawrence Berkeley National Laboratory"/>
            <person name="Harder C.B."/>
            <person name="Miyauchi S."/>
            <person name="Viragh M."/>
            <person name="Kuo A."/>
            <person name="Thoen E."/>
            <person name="Andreopoulos B."/>
            <person name="Lu D."/>
            <person name="Skrede I."/>
            <person name="Drula E."/>
            <person name="Henrissat B."/>
            <person name="Morin E."/>
            <person name="Kohler A."/>
            <person name="Barry K."/>
            <person name="LaButti K."/>
            <person name="Morin E."/>
            <person name="Salamov A."/>
            <person name="Lipzen A."/>
            <person name="Mereny Z."/>
            <person name="Hegedus B."/>
            <person name="Baldrian P."/>
            <person name="Stursova M."/>
            <person name="Weitz H."/>
            <person name="Taylor A."/>
            <person name="Grigoriev I.V."/>
            <person name="Nagy L.G."/>
            <person name="Martin F."/>
            <person name="Kauserud H."/>
        </authorList>
    </citation>
    <scope>NUCLEOTIDE SEQUENCE</scope>
    <source>
        <strain evidence="3">CBHHK182m</strain>
    </source>
</reference>
<feature type="compositionally biased region" description="Acidic residues" evidence="1">
    <location>
        <begin position="199"/>
        <end position="210"/>
    </location>
</feature>
<sequence>MANGKTGKKGTRQSKRNRGKFTAKIARSDSTLSTPEANVDLTISSTSDDEPSSPSPKSTQRLKGILDEDDSDLQLSPPPKKPKQKAPAAAKRAKILRPPQRISGNNVFPHLRRPVRIQAYVLGKSEFAAFCRNFRSSESMNSLGDVTTLFIVMFVLVGTYIGRNSRHREINRAAEITGGNLHQGRVTGGGVADTQLLGDEGDTAEDSPDP</sequence>
<dbReference type="EMBL" id="JARKIB010000035">
    <property type="protein sequence ID" value="KAJ7761391.1"/>
    <property type="molecule type" value="Genomic_DNA"/>
</dbReference>
<keyword evidence="4" id="KW-1185">Reference proteome</keyword>
<evidence type="ECO:0000256" key="1">
    <source>
        <dbReference type="SAM" id="MobiDB-lite"/>
    </source>
</evidence>
<proteinExistence type="predicted"/>
<evidence type="ECO:0000256" key="2">
    <source>
        <dbReference type="SAM" id="Phobius"/>
    </source>
</evidence>